<feature type="region of interest" description="Disordered" evidence="6">
    <location>
        <begin position="389"/>
        <end position="433"/>
    </location>
</feature>
<reference evidence="8 9" key="1">
    <citation type="submission" date="2021-03" db="EMBL/GenBank/DDBJ databases">
        <authorList>
            <person name="So Y."/>
        </authorList>
    </citation>
    <scope>NUCLEOTIDE SEQUENCE [LARGE SCALE GENOMIC DNA]</scope>
    <source>
        <strain evidence="8 9">PWR1</strain>
    </source>
</reference>
<feature type="compositionally biased region" description="Basic and acidic residues" evidence="6">
    <location>
        <begin position="409"/>
        <end position="419"/>
    </location>
</feature>
<dbReference type="PANTHER" id="PTHR43806:SF11">
    <property type="entry name" value="CEREVISIN-RELATED"/>
    <property type="match status" value="1"/>
</dbReference>
<evidence type="ECO:0000256" key="1">
    <source>
        <dbReference type="ARBA" id="ARBA00011073"/>
    </source>
</evidence>
<dbReference type="InterPro" id="IPR000209">
    <property type="entry name" value="Peptidase_S8/S53_dom"/>
</dbReference>
<feature type="region of interest" description="Disordered" evidence="6">
    <location>
        <begin position="1"/>
        <end position="48"/>
    </location>
</feature>
<evidence type="ECO:0000256" key="6">
    <source>
        <dbReference type="SAM" id="MobiDB-lite"/>
    </source>
</evidence>
<dbReference type="Pfam" id="PF00082">
    <property type="entry name" value="Peptidase_S8"/>
    <property type="match status" value="1"/>
</dbReference>
<evidence type="ECO:0000313" key="8">
    <source>
        <dbReference type="EMBL" id="MBP0466959.1"/>
    </source>
</evidence>
<accession>A0ABS4B003</accession>
<dbReference type="InterPro" id="IPR036852">
    <property type="entry name" value="Peptidase_S8/S53_dom_sf"/>
</dbReference>
<dbReference type="InterPro" id="IPR015500">
    <property type="entry name" value="Peptidase_S8_subtilisin-rel"/>
</dbReference>
<evidence type="ECO:0000259" key="7">
    <source>
        <dbReference type="Pfam" id="PF00082"/>
    </source>
</evidence>
<keyword evidence="3" id="KW-0378">Hydrolase</keyword>
<evidence type="ECO:0000256" key="4">
    <source>
        <dbReference type="ARBA" id="ARBA00022825"/>
    </source>
</evidence>
<dbReference type="PRINTS" id="PR00723">
    <property type="entry name" value="SUBTILISIN"/>
</dbReference>
<comment type="caution">
    <text evidence="5">Lacks conserved residue(s) required for the propagation of feature annotation.</text>
</comment>
<dbReference type="InterPro" id="IPR050131">
    <property type="entry name" value="Peptidase_S8_subtilisin-like"/>
</dbReference>
<dbReference type="SUPFAM" id="SSF52743">
    <property type="entry name" value="Subtilisin-like"/>
    <property type="match status" value="1"/>
</dbReference>
<feature type="domain" description="Peptidase S8/S53" evidence="7">
    <location>
        <begin position="179"/>
        <end position="404"/>
    </location>
</feature>
<dbReference type="Proteomes" id="UP000680815">
    <property type="component" value="Unassembled WGS sequence"/>
</dbReference>
<dbReference type="InterPro" id="IPR023828">
    <property type="entry name" value="Peptidase_S8_Ser-AS"/>
</dbReference>
<keyword evidence="9" id="KW-1185">Reference proteome</keyword>
<evidence type="ECO:0000313" key="9">
    <source>
        <dbReference type="Proteomes" id="UP000680815"/>
    </source>
</evidence>
<organism evidence="8 9">
    <name type="scientific">Roseomonas nitratireducens</name>
    <dbReference type="NCBI Taxonomy" id="2820810"/>
    <lineage>
        <taxon>Bacteria</taxon>
        <taxon>Pseudomonadati</taxon>
        <taxon>Pseudomonadota</taxon>
        <taxon>Alphaproteobacteria</taxon>
        <taxon>Acetobacterales</taxon>
        <taxon>Roseomonadaceae</taxon>
        <taxon>Roseomonas</taxon>
    </lineage>
</organism>
<keyword evidence="2" id="KW-0645">Protease</keyword>
<evidence type="ECO:0000256" key="5">
    <source>
        <dbReference type="PROSITE-ProRule" id="PRU01240"/>
    </source>
</evidence>
<dbReference type="PANTHER" id="PTHR43806">
    <property type="entry name" value="PEPTIDASE S8"/>
    <property type="match status" value="1"/>
</dbReference>
<proteinExistence type="inferred from homology"/>
<dbReference type="RefSeq" id="WP_209354332.1">
    <property type="nucleotide sequence ID" value="NZ_JAGIYZ010000046.1"/>
</dbReference>
<dbReference type="PROSITE" id="PS00138">
    <property type="entry name" value="SUBTILASE_SER"/>
    <property type="match status" value="1"/>
</dbReference>
<name>A0ABS4B003_9PROT</name>
<comment type="similarity">
    <text evidence="1 5">Belongs to the peptidase S8 family.</text>
</comment>
<dbReference type="PROSITE" id="PS51892">
    <property type="entry name" value="SUBTILASE"/>
    <property type="match status" value="1"/>
</dbReference>
<feature type="compositionally biased region" description="Low complexity" evidence="6">
    <location>
        <begin position="389"/>
        <end position="399"/>
    </location>
</feature>
<dbReference type="Gene3D" id="3.40.50.200">
    <property type="entry name" value="Peptidase S8/S53 domain"/>
    <property type="match status" value="1"/>
</dbReference>
<comment type="caution">
    <text evidence="8">The sequence shown here is derived from an EMBL/GenBank/DDBJ whole genome shotgun (WGS) entry which is preliminary data.</text>
</comment>
<dbReference type="EMBL" id="JAGIYZ010000046">
    <property type="protein sequence ID" value="MBP0466959.1"/>
    <property type="molecule type" value="Genomic_DNA"/>
</dbReference>
<feature type="region of interest" description="Disordered" evidence="6">
    <location>
        <begin position="57"/>
        <end position="76"/>
    </location>
</feature>
<feature type="compositionally biased region" description="Gly residues" evidence="6">
    <location>
        <begin position="1"/>
        <end position="33"/>
    </location>
</feature>
<keyword evidence="4" id="KW-0720">Serine protease</keyword>
<feature type="non-terminal residue" evidence="8">
    <location>
        <position position="1"/>
    </location>
</feature>
<evidence type="ECO:0000256" key="2">
    <source>
        <dbReference type="ARBA" id="ARBA00022670"/>
    </source>
</evidence>
<protein>
    <submittedName>
        <fullName evidence="8">S8 family serine peptidase</fullName>
    </submittedName>
</protein>
<gene>
    <name evidence="8" type="ORF">J5Y09_23730</name>
</gene>
<evidence type="ECO:0000256" key="3">
    <source>
        <dbReference type="ARBA" id="ARBA00022801"/>
    </source>
</evidence>
<sequence>GAGDGGAGAGGGGGGGGGGGAAGDGGGWAGGRGQPNLGPNPGRIPMPESWHRTLDRLFGATPGVSPPAPAAVAPAARPAAPQAELVAARVPESALPALRAQGFSVVATRPGLVRLRGPQGLTEAQALARLRSIAPGALADRNHRYRLAATPDAGAVPPSDAAAPAPAVATCPARPGLFAIIDTGVDARLPALAGVIERQETLRGPGRRPARTAHGTAVALRLAAHLPGVRIAVLDAFHLGQDGESSDAYDLASALARAASIGARIANVSVVGPQNAVVAEMGAQAAAQGVLFVAAAGNDGPRAAPLYPAAHPWAVAVSAVDERGRPWARSAAGPHIAFSAHGVEVTLGGGGAPARRWSGTSFAAPLVAAALAAIPEEGPARIERLAAAARDAGPPGRDPVYGWGVVDPRQCEDRPRAGDEPPPVSGSDRNADR</sequence>